<evidence type="ECO:0000313" key="1">
    <source>
        <dbReference type="EMBL" id="KPH81652.1"/>
    </source>
</evidence>
<comment type="caution">
    <text evidence="1">The sequence shown here is derived from an EMBL/GenBank/DDBJ whole genome shotgun (WGS) entry which is preliminary data.</text>
</comment>
<protein>
    <recommendedName>
        <fullName evidence="3">CopG family transcriptional regulator</fullName>
    </recommendedName>
</protein>
<accession>A0A0N0MC24</accession>
<sequence>MTLNLPKDIETLVLARVESGDFASAEEALRDAMKPWLDAEHSRQQKLRSIKAKIAEGDADPVDLTPAEVASRLDKLAETLTTRA</sequence>
<dbReference type="Proteomes" id="UP000037822">
    <property type="component" value="Unassembled WGS sequence"/>
</dbReference>
<dbReference type="AlphaFoldDB" id="A0A0N0MC24"/>
<dbReference type="EMBL" id="LGSZ01000028">
    <property type="protein sequence ID" value="KPH81652.1"/>
    <property type="molecule type" value="Genomic_DNA"/>
</dbReference>
<dbReference type="InterPro" id="IPR038296">
    <property type="entry name" value="ParD_sf"/>
</dbReference>
<gene>
    <name evidence="1" type="ORF">AE618_07925</name>
</gene>
<dbReference type="OrthoDB" id="8162241at2"/>
<name>A0A0N0MC24_9HYPH</name>
<evidence type="ECO:0008006" key="3">
    <source>
        <dbReference type="Google" id="ProtNLM"/>
    </source>
</evidence>
<dbReference type="RefSeq" id="WP_054208491.1">
    <property type="nucleotide sequence ID" value="NZ_LGSZ01000028.1"/>
</dbReference>
<proteinExistence type="predicted"/>
<dbReference type="PATRIC" id="fig|1526658.3.peg.2263"/>
<evidence type="ECO:0000313" key="2">
    <source>
        <dbReference type="Proteomes" id="UP000037822"/>
    </source>
</evidence>
<dbReference type="Gene3D" id="6.10.10.120">
    <property type="entry name" value="Antitoxin ParD1-like"/>
    <property type="match status" value="1"/>
</dbReference>
<keyword evidence="2" id="KW-1185">Reference proteome</keyword>
<organism evidence="1 2">
    <name type="scientific">Bosea vaviloviae</name>
    <dbReference type="NCBI Taxonomy" id="1526658"/>
    <lineage>
        <taxon>Bacteria</taxon>
        <taxon>Pseudomonadati</taxon>
        <taxon>Pseudomonadota</taxon>
        <taxon>Alphaproteobacteria</taxon>
        <taxon>Hyphomicrobiales</taxon>
        <taxon>Boseaceae</taxon>
        <taxon>Bosea</taxon>
    </lineage>
</organism>
<reference evidence="1 2" key="1">
    <citation type="submission" date="2015-07" db="EMBL/GenBank/DDBJ databases">
        <title>Whole genome sequencing of Bosea vaviloviae isolated from cave pool.</title>
        <authorList>
            <person name="Tan N.E.H."/>
            <person name="Lee Y.P."/>
            <person name="Gan H.M."/>
            <person name="Barton H."/>
            <person name="Savka M.A."/>
        </authorList>
    </citation>
    <scope>NUCLEOTIDE SEQUENCE [LARGE SCALE GENOMIC DNA]</scope>
    <source>
        <strain evidence="1 2">SD260</strain>
    </source>
</reference>